<feature type="domain" description="RCC1-like" evidence="3">
    <location>
        <begin position="27"/>
        <end position="319"/>
    </location>
</feature>
<comment type="caution">
    <text evidence="4">The sequence shown here is derived from an EMBL/GenBank/DDBJ whole genome shotgun (WGS) entry which is preliminary data.</text>
</comment>
<dbReference type="InterPro" id="IPR000408">
    <property type="entry name" value="Reg_chr_condens"/>
</dbReference>
<evidence type="ECO:0000256" key="2">
    <source>
        <dbReference type="SAM" id="MobiDB-lite"/>
    </source>
</evidence>
<dbReference type="PROSITE" id="PS50012">
    <property type="entry name" value="RCC1_3"/>
    <property type="match status" value="11"/>
</dbReference>
<evidence type="ECO:0000256" key="1">
    <source>
        <dbReference type="ARBA" id="ARBA00022737"/>
    </source>
</evidence>
<name>A6GI84_9BACT</name>
<keyword evidence="5" id="KW-1185">Reference proteome</keyword>
<proteinExistence type="predicted"/>
<feature type="domain" description="RCC1-like" evidence="3">
    <location>
        <begin position="325"/>
        <end position="642"/>
    </location>
</feature>
<accession>A6GI84</accession>
<reference evidence="4 5" key="1">
    <citation type="submission" date="2007-06" db="EMBL/GenBank/DDBJ databases">
        <authorList>
            <person name="Shimkets L."/>
            <person name="Ferriera S."/>
            <person name="Johnson J."/>
            <person name="Kravitz S."/>
            <person name="Beeson K."/>
            <person name="Sutton G."/>
            <person name="Rogers Y.-H."/>
            <person name="Friedman R."/>
            <person name="Frazier M."/>
            <person name="Venter J.C."/>
        </authorList>
    </citation>
    <scope>NUCLEOTIDE SEQUENCE [LARGE SCALE GENOMIC DNA]</scope>
    <source>
        <strain evidence="4 5">SIR-1</strain>
    </source>
</reference>
<dbReference type="eggNOG" id="COG5184">
    <property type="taxonomic scope" value="Bacteria"/>
</dbReference>
<evidence type="ECO:0000259" key="3">
    <source>
        <dbReference type="Pfam" id="PF25390"/>
    </source>
</evidence>
<dbReference type="PANTHER" id="PTHR22870">
    <property type="entry name" value="REGULATOR OF CHROMOSOME CONDENSATION"/>
    <property type="match status" value="1"/>
</dbReference>
<evidence type="ECO:0000313" key="4">
    <source>
        <dbReference type="EMBL" id="EDM74428.1"/>
    </source>
</evidence>
<dbReference type="PRINTS" id="PR00633">
    <property type="entry name" value="RCCNDNSATION"/>
</dbReference>
<dbReference type="PANTHER" id="PTHR22870:SF408">
    <property type="entry name" value="OS09G0560450 PROTEIN"/>
    <property type="match status" value="1"/>
</dbReference>
<dbReference type="Proteomes" id="UP000005801">
    <property type="component" value="Unassembled WGS sequence"/>
</dbReference>
<dbReference type="EMBL" id="ABCS01000131">
    <property type="protein sequence ID" value="EDM74428.1"/>
    <property type="molecule type" value="Genomic_DNA"/>
</dbReference>
<dbReference type="InterPro" id="IPR009091">
    <property type="entry name" value="RCC1/BLIP-II"/>
</dbReference>
<sequence>MRTDKGKGGGVPGGKGGDDQPGASATKAPTAIAVGSGHSCAVRGTGGVSCWGANDEGQLGDGTLDDRSSPVPVANLADAVEVVAGRSHTCARKRSGAVVCWGANDRGQLGSGMDTASRRPIAVRGLGDAVALAAGDDHTCAVRESDAVVCWGANQDGQLGNLTRNSWNEPAQIRGLTDAVGLAAGSRHTCARRKSGGVICWGANEKGQLGDGGTKGHERPSVVAQLPAVQGLSAGGSRTCAHTRESVLCWGDDGAGRTVKRPAAVAKGSAADPIAEVEVALHHACVRFQSGAARCWGENQDGRLGDGSTQSRKQPAPVSVSQLADLGLGDRHSCGLRSDGKVLCWGDDAAGALGRGDAAAQPAETSDGPRAVRKVASATDVASGDGFSCALTQAGEVMCWGRNDLGQLGRPTGKDTFTADPAPIPDLDAVSIAAGPNQVCAARREGAVVCWGDNPAGQLGRPGAQPIRRPQPVTAAKITNAVEVAVGSAHGCARLEDGKVTCWGDDSEGQLGDGVGDRGGKVSGLSDATMLDAGRAHTCALKRTGAVVCWGANNQGQIGNSASAAALKTPVQAPIAVVKLPNAVEISVGPEHGCARKSDGTVACWGHNMKSELGSGTASGVWTSRVPVKGVKNAAALDVGIGFACVLSSKRLMCWGDNAYGQAGFAGDFSPTARQGLSGLDATQLALGRDHGCARMRNGEVRCWGDDAKGQLGDGGRASSATPAEVPL</sequence>
<gene>
    <name evidence="4" type="ORF">PPSIR1_27843</name>
</gene>
<keyword evidence="1" id="KW-0677">Repeat</keyword>
<dbReference type="InterPro" id="IPR051210">
    <property type="entry name" value="Ub_ligase/GEF_domain"/>
</dbReference>
<dbReference type="Gene3D" id="2.130.10.30">
    <property type="entry name" value="Regulator of chromosome condensation 1/beta-lactamase-inhibitor protein II"/>
    <property type="match status" value="5"/>
</dbReference>
<dbReference type="Pfam" id="PF25390">
    <property type="entry name" value="WD40_RLD"/>
    <property type="match status" value="2"/>
</dbReference>
<organism evidence="4 5">
    <name type="scientific">Plesiocystis pacifica SIR-1</name>
    <dbReference type="NCBI Taxonomy" id="391625"/>
    <lineage>
        <taxon>Bacteria</taxon>
        <taxon>Pseudomonadati</taxon>
        <taxon>Myxococcota</taxon>
        <taxon>Polyangia</taxon>
        <taxon>Nannocystales</taxon>
        <taxon>Nannocystaceae</taxon>
        <taxon>Plesiocystis</taxon>
    </lineage>
</organism>
<dbReference type="STRING" id="391625.PPSIR1_27843"/>
<feature type="region of interest" description="Disordered" evidence="2">
    <location>
        <begin position="1"/>
        <end position="27"/>
    </location>
</feature>
<dbReference type="Pfam" id="PF13540">
    <property type="entry name" value="RCC1_2"/>
    <property type="match status" value="1"/>
</dbReference>
<dbReference type="InterPro" id="IPR058923">
    <property type="entry name" value="RCC1-like_dom"/>
</dbReference>
<dbReference type="SUPFAM" id="SSF50985">
    <property type="entry name" value="RCC1/BLIP-II"/>
    <property type="match status" value="2"/>
</dbReference>
<protein>
    <submittedName>
        <fullName evidence="4">RCC1 repeat domain protein</fullName>
    </submittedName>
</protein>
<evidence type="ECO:0000313" key="5">
    <source>
        <dbReference type="Proteomes" id="UP000005801"/>
    </source>
</evidence>
<dbReference type="AlphaFoldDB" id="A6GI84"/>